<dbReference type="Proteomes" id="UP001195483">
    <property type="component" value="Unassembled WGS sequence"/>
</dbReference>
<evidence type="ECO:0000313" key="3">
    <source>
        <dbReference type="Proteomes" id="UP001195483"/>
    </source>
</evidence>
<comment type="caution">
    <text evidence="2">The sequence shown here is derived from an EMBL/GenBank/DDBJ whole genome shotgun (WGS) entry which is preliminary data.</text>
</comment>
<feature type="region of interest" description="Disordered" evidence="1">
    <location>
        <begin position="1"/>
        <end position="20"/>
    </location>
</feature>
<evidence type="ECO:0000313" key="2">
    <source>
        <dbReference type="EMBL" id="KAK3602812.1"/>
    </source>
</evidence>
<evidence type="ECO:0000256" key="1">
    <source>
        <dbReference type="SAM" id="MobiDB-lite"/>
    </source>
</evidence>
<sequence>MSEGNPNITDLSDQNRPSKLGERYSELYDNQWTDAFEVLTEKFDQDDKEAIEVLRIILLALTSKKYGNNV</sequence>
<reference evidence="2" key="1">
    <citation type="journal article" date="2021" name="Genome Biol. Evol.">
        <title>A High-Quality Reference Genome for a Parasitic Bivalve with Doubly Uniparental Inheritance (Bivalvia: Unionida).</title>
        <authorList>
            <person name="Smith C.H."/>
        </authorList>
    </citation>
    <scope>NUCLEOTIDE SEQUENCE</scope>
    <source>
        <strain evidence="2">CHS0354</strain>
    </source>
</reference>
<dbReference type="AlphaFoldDB" id="A0AAE0T2W7"/>
<keyword evidence="3" id="KW-1185">Reference proteome</keyword>
<feature type="compositionally biased region" description="Polar residues" evidence="1">
    <location>
        <begin position="1"/>
        <end position="17"/>
    </location>
</feature>
<reference evidence="2" key="3">
    <citation type="submission" date="2023-05" db="EMBL/GenBank/DDBJ databases">
        <authorList>
            <person name="Smith C.H."/>
        </authorList>
    </citation>
    <scope>NUCLEOTIDE SEQUENCE</scope>
    <source>
        <strain evidence="2">CHS0354</strain>
        <tissue evidence="2">Mantle</tissue>
    </source>
</reference>
<protein>
    <submittedName>
        <fullName evidence="2">Uncharacterized protein</fullName>
    </submittedName>
</protein>
<dbReference type="EMBL" id="JAEAOA010001575">
    <property type="protein sequence ID" value="KAK3602812.1"/>
    <property type="molecule type" value="Genomic_DNA"/>
</dbReference>
<gene>
    <name evidence="2" type="ORF">CHS0354_026363</name>
</gene>
<accession>A0AAE0T2W7</accession>
<name>A0AAE0T2W7_9BIVA</name>
<proteinExistence type="predicted"/>
<reference evidence="2" key="2">
    <citation type="journal article" date="2021" name="Genome Biol. Evol.">
        <title>Developing a high-quality reference genome for a parasitic bivalve with doubly uniparental inheritance (Bivalvia: Unionida).</title>
        <authorList>
            <person name="Smith C.H."/>
        </authorList>
    </citation>
    <scope>NUCLEOTIDE SEQUENCE</scope>
    <source>
        <strain evidence="2">CHS0354</strain>
        <tissue evidence="2">Mantle</tissue>
    </source>
</reference>
<organism evidence="2 3">
    <name type="scientific">Potamilus streckersoni</name>
    <dbReference type="NCBI Taxonomy" id="2493646"/>
    <lineage>
        <taxon>Eukaryota</taxon>
        <taxon>Metazoa</taxon>
        <taxon>Spiralia</taxon>
        <taxon>Lophotrochozoa</taxon>
        <taxon>Mollusca</taxon>
        <taxon>Bivalvia</taxon>
        <taxon>Autobranchia</taxon>
        <taxon>Heteroconchia</taxon>
        <taxon>Palaeoheterodonta</taxon>
        <taxon>Unionida</taxon>
        <taxon>Unionoidea</taxon>
        <taxon>Unionidae</taxon>
        <taxon>Ambleminae</taxon>
        <taxon>Lampsilini</taxon>
        <taxon>Potamilus</taxon>
    </lineage>
</organism>